<dbReference type="OrthoDB" id="9764467at2"/>
<feature type="compositionally biased region" description="Polar residues" evidence="2">
    <location>
        <begin position="480"/>
        <end position="491"/>
    </location>
</feature>
<dbReference type="SUPFAM" id="SSF52540">
    <property type="entry name" value="P-loop containing nucleoside triphosphate hydrolases"/>
    <property type="match status" value="1"/>
</dbReference>
<feature type="transmembrane region" description="Helical" evidence="3">
    <location>
        <begin position="501"/>
        <end position="521"/>
    </location>
</feature>
<evidence type="ECO:0000313" key="5">
    <source>
        <dbReference type="EMBL" id="RED56247.1"/>
    </source>
</evidence>
<name>A0A3D9I3A8_9BACL</name>
<dbReference type="Proteomes" id="UP000256869">
    <property type="component" value="Unassembled WGS sequence"/>
</dbReference>
<dbReference type="Gene3D" id="3.40.50.300">
    <property type="entry name" value="P-loop containing nucleotide triphosphate hydrolases"/>
    <property type="match status" value="2"/>
</dbReference>
<feature type="coiled-coil region" evidence="1">
    <location>
        <begin position="645"/>
        <end position="686"/>
    </location>
</feature>
<feature type="coiled-coil region" evidence="1">
    <location>
        <begin position="890"/>
        <end position="940"/>
    </location>
</feature>
<evidence type="ECO:0000256" key="1">
    <source>
        <dbReference type="SAM" id="Coils"/>
    </source>
</evidence>
<feature type="region of interest" description="Disordered" evidence="2">
    <location>
        <begin position="554"/>
        <end position="581"/>
    </location>
</feature>
<keyword evidence="3" id="KW-1133">Transmembrane helix</keyword>
<dbReference type="InterPro" id="IPR027417">
    <property type="entry name" value="P-loop_NTPase"/>
</dbReference>
<feature type="domain" description="YhaN AAA" evidence="4">
    <location>
        <begin position="1"/>
        <end position="202"/>
    </location>
</feature>
<keyword evidence="6" id="KW-1185">Reference proteome</keyword>
<accession>A0A3D9I3A8</accession>
<protein>
    <submittedName>
        <fullName evidence="5">AAA domain-containing protein</fullName>
    </submittedName>
</protein>
<feature type="coiled-coil region" evidence="1">
    <location>
        <begin position="290"/>
        <end position="360"/>
    </location>
</feature>
<feature type="compositionally biased region" description="Low complexity" evidence="2">
    <location>
        <begin position="554"/>
        <end position="572"/>
    </location>
</feature>
<evidence type="ECO:0000259" key="4">
    <source>
        <dbReference type="Pfam" id="PF13514"/>
    </source>
</evidence>
<feature type="transmembrane region" description="Helical" evidence="3">
    <location>
        <begin position="533"/>
        <end position="551"/>
    </location>
</feature>
<organism evidence="5 6">
    <name type="scientific">Cohnella lupini</name>
    <dbReference type="NCBI Taxonomy" id="1294267"/>
    <lineage>
        <taxon>Bacteria</taxon>
        <taxon>Bacillati</taxon>
        <taxon>Bacillota</taxon>
        <taxon>Bacilli</taxon>
        <taxon>Bacillales</taxon>
        <taxon>Paenibacillaceae</taxon>
        <taxon>Cohnella</taxon>
    </lineage>
</organism>
<comment type="caution">
    <text evidence="5">The sequence shown here is derived from an EMBL/GenBank/DDBJ whole genome shotgun (WGS) entry which is preliminary data.</text>
</comment>
<keyword evidence="3" id="KW-0472">Membrane</keyword>
<evidence type="ECO:0000256" key="2">
    <source>
        <dbReference type="SAM" id="MobiDB-lite"/>
    </source>
</evidence>
<keyword evidence="1" id="KW-0175">Coiled coil</keyword>
<proteinExistence type="predicted"/>
<reference evidence="5 6" key="1">
    <citation type="submission" date="2018-07" db="EMBL/GenBank/DDBJ databases">
        <title>Genomic Encyclopedia of Type Strains, Phase III (KMG-III): the genomes of soil and plant-associated and newly described type strains.</title>
        <authorList>
            <person name="Whitman W."/>
        </authorList>
    </citation>
    <scope>NUCLEOTIDE SEQUENCE [LARGE SCALE GENOMIC DNA]</scope>
    <source>
        <strain evidence="5 6">CECT 8236</strain>
    </source>
</reference>
<dbReference type="RefSeq" id="WP_115994469.1">
    <property type="nucleotide sequence ID" value="NZ_QRDY01000014.1"/>
</dbReference>
<dbReference type="Pfam" id="PF13514">
    <property type="entry name" value="AAA_27"/>
    <property type="match status" value="1"/>
</dbReference>
<dbReference type="InterPro" id="IPR038734">
    <property type="entry name" value="YhaN_AAA"/>
</dbReference>
<evidence type="ECO:0000256" key="3">
    <source>
        <dbReference type="SAM" id="Phobius"/>
    </source>
</evidence>
<evidence type="ECO:0000313" key="6">
    <source>
        <dbReference type="Proteomes" id="UP000256869"/>
    </source>
</evidence>
<keyword evidence="3" id="KW-0812">Transmembrane</keyword>
<feature type="region of interest" description="Disordered" evidence="2">
    <location>
        <begin position="471"/>
        <end position="495"/>
    </location>
</feature>
<dbReference type="AlphaFoldDB" id="A0A3D9I3A8"/>
<sequence length="1094" mass="123725">MYIRELKVDGYGALHGLNLELDAAVNVIYGPNEAGKSTLLRFVRSMLYGFPNRKDMVERGEPMSGGRHGGRIVISDEAGESWLLERYAERGGEITLRDGVGAVRVLGQAEWERWMLGGISERLFRQLFSVSLNELHELRTLQGEEIGNYLYNAGLAGGSSLSAARRQVGSEMDRLFRPKGTTQEMNRLLISMKEIETEIRSSRDAVRQYGEAREGLEQVELELSSLESGFPELRLQAAKLQSAYDLREWWLKREALLEADAGLRRSLPDPSAQLLAEGTAQIWSEMKSKRDEAKTKLSVEQSALQDLRSRRELLDWDERRVIALPEAERLEALREVVTAKREERSELEAERRTLDETVQATLSRISAEWGEAELQAFGGLAAEREQVRKLQQAWEETERGTMSYHAELRKLERQKEVLRSEESYSISGNLNEGDQAGSVTSREALSADDYFVPRTKPALLQAWHRAEDARRNYDRARTSVRPSRTTANSRGTSDDKARGSALLFLIAGLLGAAAIAIFFFLSGSNGVETSMAYGVFGGLLLLSALVVFLAFSSSSSSSRSGSRTRSRATSSAEEGQSNPSADYNVNLQLYRKQFNESLRQLMNDPQSAATSLIQENSDYAPLDIQEHSEMEDTVWQKLREAVHERLEQLEEVERGESKRQELRNRMHELQVEKDLVERDSEELGRQADALHASWRNWLEVRKLPLHLAPDNLPELLGMAEQGQAALRQRQRVTERSDTLSHAIKEFEQAASRLMETCPPPVGLGSEIGRAVQWIYGDSVKHLARKEEAGHLERELAGADAAVRSAGAELETAAYRIERLLQEAGGATEAELEHRLRIDQRSAEIRLEAREIQLRLESGRDSESRDQLYALLQQHDEASLFTLLSDRKAVLAQEEERRSGLLDRRGRLTQELERLRVESELEDKRQRLLELQSKLELLSERYAILAISDKLIARTKAVYEEERQPEVLRRASRYFKQMTNGAYCRIIAPGDTKALLAETEDRRVLDSIFLSRGTQEQLYLSMRFALCAAASPDHPLPLLLDDLFVHFDESRLIQSLPILQDLAKERQVILFTCHRHVARTIAEGIPTARAVTLGE</sequence>
<dbReference type="PANTHER" id="PTHR41259:SF1">
    <property type="entry name" value="DOUBLE-STRAND BREAK REPAIR RAD50 ATPASE, PUTATIVE-RELATED"/>
    <property type="match status" value="1"/>
</dbReference>
<gene>
    <name evidence="5" type="ORF">DFP95_11420</name>
</gene>
<dbReference type="EMBL" id="QRDY01000014">
    <property type="protein sequence ID" value="RED56247.1"/>
    <property type="molecule type" value="Genomic_DNA"/>
</dbReference>
<dbReference type="PANTHER" id="PTHR41259">
    <property type="entry name" value="DOUBLE-STRAND BREAK REPAIR RAD50 ATPASE, PUTATIVE-RELATED"/>
    <property type="match status" value="1"/>
</dbReference>